<comment type="catalytic activity">
    <reaction evidence="4">
        <text>an aldehyde + NAD(+) + H2O = a carboxylate + NADH + 2 H(+)</text>
        <dbReference type="Rhea" id="RHEA:16185"/>
        <dbReference type="ChEBI" id="CHEBI:15377"/>
        <dbReference type="ChEBI" id="CHEBI:15378"/>
        <dbReference type="ChEBI" id="CHEBI:17478"/>
        <dbReference type="ChEBI" id="CHEBI:29067"/>
        <dbReference type="ChEBI" id="CHEBI:57540"/>
        <dbReference type="ChEBI" id="CHEBI:57945"/>
        <dbReference type="EC" id="1.2.1.3"/>
    </reaction>
</comment>
<gene>
    <name evidence="8" type="ORF">IF202_05765</name>
</gene>
<evidence type="ECO:0000256" key="5">
    <source>
        <dbReference type="PROSITE-ProRule" id="PRU10007"/>
    </source>
</evidence>
<sequence>MNHLHTNKFYINGSWVQPDGTDTLDVINPETEKSIASIAMGSAKDVDNAVAAAKEAFKHFSKTTKEERLALLEKILEVYERRSDEMSQIITAELGSPISLSINAQTVVGSGHLKATIKTLKAFDFEETNSEGDLIIRDAIGVCGLITPWNWPMNQIALKVFPALAVGCTMVLKPSEVTPLNALLFAEILDEAGVPAGVFNLVNGEGAIVGSTLSNHEDVQMMSFTGSTRAGTLITKDAADTVKKVTLELGGKSPNIILPDADLTAAISRGIKHCFQNTGQSCNAPTRMLIHESQYEEAIAIAATIALETKVGSPSQKGGHIGPLASEMQFNKVQALIEIGIKEGADVLVGGLGKPEGFETGYFVKPTIFINVNNDMEIAREEVFGPVLVMIPYKNEEEAIAIANDTPYGLAAFIQAGDVEKAKSVMRSLRAGMVRINGTDIGYASPFGGYKLSGNGREGGLLGLEDFCEVKAVSYPK</sequence>
<dbReference type="InterPro" id="IPR016160">
    <property type="entry name" value="Ald_DH_CS_CYS"/>
</dbReference>
<comment type="caution">
    <text evidence="8">The sequence shown here is derived from an EMBL/GenBank/DDBJ whole genome shotgun (WGS) entry which is preliminary data.</text>
</comment>
<evidence type="ECO:0000313" key="8">
    <source>
        <dbReference type="EMBL" id="MBD5770549.1"/>
    </source>
</evidence>
<dbReference type="Gene3D" id="3.40.605.10">
    <property type="entry name" value="Aldehyde Dehydrogenase, Chain A, domain 1"/>
    <property type="match status" value="1"/>
</dbReference>
<comment type="similarity">
    <text evidence="1 6">Belongs to the aldehyde dehydrogenase family.</text>
</comment>
<reference evidence="8 9" key="1">
    <citation type="submission" date="2020-09" db="EMBL/GenBank/DDBJ databases">
        <title>Marinomonas sp. nov., isolated from the cysticercosis algae of Qingdao, China.</title>
        <authorList>
            <person name="Sun X."/>
        </authorList>
    </citation>
    <scope>NUCLEOTIDE SEQUENCE [LARGE SCALE GENOMIC DNA]</scope>
    <source>
        <strain evidence="8 9">SM2066</strain>
    </source>
</reference>
<dbReference type="CDD" id="cd07138">
    <property type="entry name" value="ALDH_CddD_SSP0762"/>
    <property type="match status" value="1"/>
</dbReference>
<accession>A0ABR8NWX5</accession>
<dbReference type="PROSITE" id="PS00687">
    <property type="entry name" value="ALDEHYDE_DEHYDR_GLU"/>
    <property type="match status" value="1"/>
</dbReference>
<evidence type="ECO:0000259" key="7">
    <source>
        <dbReference type="Pfam" id="PF00171"/>
    </source>
</evidence>
<name>A0ABR8NWX5_9GAMM</name>
<dbReference type="PANTHER" id="PTHR42804">
    <property type="entry name" value="ALDEHYDE DEHYDROGENASE"/>
    <property type="match status" value="1"/>
</dbReference>
<evidence type="ECO:0000256" key="1">
    <source>
        <dbReference type="ARBA" id="ARBA00009986"/>
    </source>
</evidence>
<dbReference type="EC" id="1.2.1.3" evidence="3"/>
<evidence type="ECO:0000256" key="3">
    <source>
        <dbReference type="ARBA" id="ARBA00024226"/>
    </source>
</evidence>
<evidence type="ECO:0000313" key="9">
    <source>
        <dbReference type="Proteomes" id="UP000604161"/>
    </source>
</evidence>
<dbReference type="InterPro" id="IPR015590">
    <property type="entry name" value="Aldehyde_DH_dom"/>
</dbReference>
<protein>
    <recommendedName>
        <fullName evidence="3">aldehyde dehydrogenase (NAD(+))</fullName>
        <ecNumber evidence="3">1.2.1.3</ecNumber>
    </recommendedName>
</protein>
<dbReference type="InterPro" id="IPR016163">
    <property type="entry name" value="Ald_DH_C"/>
</dbReference>
<dbReference type="SUPFAM" id="SSF53720">
    <property type="entry name" value="ALDH-like"/>
    <property type="match status" value="1"/>
</dbReference>
<dbReference type="PROSITE" id="PS00070">
    <property type="entry name" value="ALDEHYDE_DEHYDR_CYS"/>
    <property type="match status" value="1"/>
</dbReference>
<dbReference type="PANTHER" id="PTHR42804:SF1">
    <property type="entry name" value="ALDEHYDE DEHYDROGENASE-RELATED"/>
    <property type="match status" value="1"/>
</dbReference>
<dbReference type="Gene3D" id="3.40.309.10">
    <property type="entry name" value="Aldehyde Dehydrogenase, Chain A, domain 2"/>
    <property type="match status" value="1"/>
</dbReference>
<evidence type="ECO:0000256" key="4">
    <source>
        <dbReference type="ARBA" id="ARBA00049194"/>
    </source>
</evidence>
<dbReference type="RefSeq" id="WP_191593944.1">
    <property type="nucleotide sequence ID" value="NZ_JACYFC010000002.1"/>
</dbReference>
<dbReference type="InterPro" id="IPR016162">
    <property type="entry name" value="Ald_DH_N"/>
</dbReference>
<dbReference type="Pfam" id="PF00171">
    <property type="entry name" value="Aldedh"/>
    <property type="match status" value="1"/>
</dbReference>
<feature type="domain" description="Aldehyde dehydrogenase" evidence="7">
    <location>
        <begin position="15"/>
        <end position="473"/>
    </location>
</feature>
<evidence type="ECO:0000256" key="2">
    <source>
        <dbReference type="ARBA" id="ARBA00023002"/>
    </source>
</evidence>
<keyword evidence="9" id="KW-1185">Reference proteome</keyword>
<proteinExistence type="inferred from homology"/>
<feature type="active site" evidence="5">
    <location>
        <position position="248"/>
    </location>
</feature>
<dbReference type="InterPro" id="IPR029510">
    <property type="entry name" value="Ald_DH_CS_GLU"/>
</dbReference>
<dbReference type="EMBL" id="JACYFC010000002">
    <property type="protein sequence ID" value="MBD5770549.1"/>
    <property type="molecule type" value="Genomic_DNA"/>
</dbReference>
<dbReference type="Proteomes" id="UP000604161">
    <property type="component" value="Unassembled WGS sequence"/>
</dbReference>
<organism evidence="8 9">
    <name type="scientific">Marinomonas colpomeniae</name>
    <dbReference type="NCBI Taxonomy" id="2774408"/>
    <lineage>
        <taxon>Bacteria</taxon>
        <taxon>Pseudomonadati</taxon>
        <taxon>Pseudomonadota</taxon>
        <taxon>Gammaproteobacteria</taxon>
        <taxon>Oceanospirillales</taxon>
        <taxon>Oceanospirillaceae</taxon>
        <taxon>Marinomonas</taxon>
    </lineage>
</organism>
<keyword evidence="2 6" id="KW-0560">Oxidoreductase</keyword>
<dbReference type="InterPro" id="IPR016161">
    <property type="entry name" value="Ald_DH/histidinol_DH"/>
</dbReference>
<evidence type="ECO:0000256" key="6">
    <source>
        <dbReference type="RuleBase" id="RU003345"/>
    </source>
</evidence>